<dbReference type="HAMAP" id="MF_00362">
    <property type="entry name" value="Ribosomal_uL10"/>
    <property type="match status" value="1"/>
</dbReference>
<dbReference type="EMBL" id="LR890047">
    <property type="protein sequence ID" value="CAD6507709.1"/>
    <property type="molecule type" value="Genomic_DNA"/>
</dbReference>
<comment type="function">
    <text evidence="1 9">Forms part of the ribosomal stalk, playing a central role in the interaction of the ribosome with GTP-bound translation factors.</text>
</comment>
<sequence>MLVSVNYKQLTIQELKLMALNIQDKKAIISDVIALTKRSCSIVIADYRGITVDKMTHLRKAGRESGVYMRIVRNTLMRRIVEGTSFECLKDSFIGPTLVAFSVEHPGSAARLFKNFMKVNAKFQVKAAVFEDEFIPGEHIDRLATLPTHKEAIAHLIAVIQEASAGKLVRTIAALRDEKKAA</sequence>
<dbReference type="PANTHER" id="PTHR11560">
    <property type="entry name" value="39S RIBOSOMAL PROTEIN L10, MITOCHONDRIAL"/>
    <property type="match status" value="1"/>
</dbReference>
<dbReference type="GO" id="GO:0003735">
    <property type="term" value="F:structural constituent of ribosome"/>
    <property type="evidence" value="ECO:0007669"/>
    <property type="project" value="InterPro"/>
</dbReference>
<evidence type="ECO:0000256" key="4">
    <source>
        <dbReference type="ARBA" id="ARBA00022884"/>
    </source>
</evidence>
<dbReference type="Gene3D" id="3.30.70.1730">
    <property type="match status" value="1"/>
</dbReference>
<evidence type="ECO:0000256" key="7">
    <source>
        <dbReference type="ARBA" id="ARBA00024685"/>
    </source>
</evidence>
<organism evidence="10 11">
    <name type="scientific">Candidatus Profftia tarda</name>
    <dbReference type="NCBI Taxonomy" id="1177216"/>
    <lineage>
        <taxon>Bacteria</taxon>
        <taxon>Pseudomonadati</taxon>
        <taxon>Pseudomonadota</taxon>
        <taxon>Gammaproteobacteria</taxon>
        <taxon>Enterobacterales</taxon>
        <taxon>Enterobacteriaceae</taxon>
        <taxon>Candidatus Profftia</taxon>
    </lineage>
</organism>
<protein>
    <recommendedName>
        <fullName evidence="8 9">Large ribosomal subunit protein uL10</fullName>
    </recommendedName>
</protein>
<dbReference type="NCBIfam" id="NF000955">
    <property type="entry name" value="PRK00099.1-1"/>
    <property type="match status" value="1"/>
</dbReference>
<name>A0A8E4EXX1_9ENTR</name>
<comment type="similarity">
    <text evidence="2 9">Belongs to the universal ribosomal protein uL10 family.</text>
</comment>
<dbReference type="Proteomes" id="UP000683585">
    <property type="component" value="Chromosome"/>
</dbReference>
<reference evidence="10" key="1">
    <citation type="submission" date="2020-10" db="EMBL/GenBank/DDBJ databases">
        <authorList>
            <person name="Szabo G."/>
        </authorList>
    </citation>
    <scope>NUCLEOTIDE SEQUENCE</scope>
    <source>
        <strain evidence="10">PROFFT</strain>
    </source>
</reference>
<dbReference type="FunFam" id="3.30.70.1730:FF:000001">
    <property type="entry name" value="50S ribosomal protein L10"/>
    <property type="match status" value="1"/>
</dbReference>
<keyword evidence="6 9" id="KW-0687">Ribonucleoprotein</keyword>
<dbReference type="SUPFAM" id="SSF160369">
    <property type="entry name" value="Ribosomal protein L10-like"/>
    <property type="match status" value="1"/>
</dbReference>
<dbReference type="InterPro" id="IPR047865">
    <property type="entry name" value="Ribosomal_uL10_bac_type"/>
</dbReference>
<gene>
    <name evidence="9 10" type="primary">rplJ</name>
    <name evidence="10" type="ORF">PROFFT_A_00930</name>
</gene>
<dbReference type="InterPro" id="IPR022973">
    <property type="entry name" value="Ribosomal_uL10_bac"/>
</dbReference>
<dbReference type="InterPro" id="IPR043141">
    <property type="entry name" value="Ribosomal_uL10-like_sf"/>
</dbReference>
<dbReference type="GO" id="GO:0070180">
    <property type="term" value="F:large ribosomal subunit rRNA binding"/>
    <property type="evidence" value="ECO:0007669"/>
    <property type="project" value="UniProtKB-UniRule"/>
</dbReference>
<accession>A0A8E4EXX1</accession>
<keyword evidence="5 9" id="KW-0689">Ribosomal protein</keyword>
<keyword evidence="11" id="KW-1185">Reference proteome</keyword>
<evidence type="ECO:0000256" key="2">
    <source>
        <dbReference type="ARBA" id="ARBA00008889"/>
    </source>
</evidence>
<evidence type="ECO:0000256" key="5">
    <source>
        <dbReference type="ARBA" id="ARBA00022980"/>
    </source>
</evidence>
<keyword evidence="4 9" id="KW-0694">RNA-binding</keyword>
<dbReference type="KEGG" id="ptf:PROFFT_A_00930"/>
<dbReference type="Pfam" id="PF00466">
    <property type="entry name" value="Ribosomal_L10"/>
    <property type="match status" value="1"/>
</dbReference>
<dbReference type="AlphaFoldDB" id="A0A8E4EXX1"/>
<dbReference type="PROSITE" id="PS01109">
    <property type="entry name" value="RIBOSOMAL_L10"/>
    <property type="match status" value="1"/>
</dbReference>
<comment type="subunit">
    <text evidence="9">Part of the ribosomal stalk of the 50S ribosomal subunit. The N-terminus interacts with L11 and the large rRNA to form the base of the stalk. The C-terminus forms an elongated spine to which L12 dimers bind in a sequential fashion forming a multimeric L10(L12)X complex.</text>
</comment>
<dbReference type="InterPro" id="IPR002363">
    <property type="entry name" value="Ribosomal_uL10_CS_bac"/>
</dbReference>
<dbReference type="InterPro" id="IPR001790">
    <property type="entry name" value="Ribosomal_uL10"/>
</dbReference>
<evidence type="ECO:0000256" key="6">
    <source>
        <dbReference type="ARBA" id="ARBA00023274"/>
    </source>
</evidence>
<evidence type="ECO:0000256" key="8">
    <source>
        <dbReference type="ARBA" id="ARBA00035202"/>
    </source>
</evidence>
<dbReference type="Gene3D" id="6.10.250.2350">
    <property type="match status" value="1"/>
</dbReference>
<keyword evidence="3 9" id="KW-0699">rRNA-binding</keyword>
<evidence type="ECO:0000256" key="9">
    <source>
        <dbReference type="HAMAP-Rule" id="MF_00362"/>
    </source>
</evidence>
<evidence type="ECO:0000313" key="10">
    <source>
        <dbReference type="EMBL" id="CAD6507709.1"/>
    </source>
</evidence>
<comment type="function">
    <text evidence="7">Protein L10 is also a translational repressor protein. It controls the translation of the rplJL-rpoBC operon by binding to its mRNA.</text>
</comment>
<proteinExistence type="inferred from homology"/>
<evidence type="ECO:0000256" key="1">
    <source>
        <dbReference type="ARBA" id="ARBA00002633"/>
    </source>
</evidence>
<dbReference type="GO" id="GO:0015934">
    <property type="term" value="C:large ribosomal subunit"/>
    <property type="evidence" value="ECO:0007669"/>
    <property type="project" value="InterPro"/>
</dbReference>
<evidence type="ECO:0000313" key="11">
    <source>
        <dbReference type="Proteomes" id="UP000683585"/>
    </source>
</evidence>
<dbReference type="GO" id="GO:0006412">
    <property type="term" value="P:translation"/>
    <property type="evidence" value="ECO:0007669"/>
    <property type="project" value="UniProtKB-UniRule"/>
</dbReference>
<dbReference type="CDD" id="cd05797">
    <property type="entry name" value="Ribosomal_L10"/>
    <property type="match status" value="1"/>
</dbReference>
<evidence type="ECO:0000256" key="3">
    <source>
        <dbReference type="ARBA" id="ARBA00022730"/>
    </source>
</evidence>